<feature type="domain" description="Saposin B-type" evidence="3">
    <location>
        <begin position="53"/>
        <end position="135"/>
    </location>
</feature>
<evidence type="ECO:0000313" key="5">
    <source>
        <dbReference type="Proteomes" id="UP000677803"/>
    </source>
</evidence>
<keyword evidence="1" id="KW-1015">Disulfide bond</keyword>
<dbReference type="InterPro" id="IPR011001">
    <property type="entry name" value="Saposin-like"/>
</dbReference>
<dbReference type="GO" id="GO:0006629">
    <property type="term" value="P:lipid metabolic process"/>
    <property type="evidence" value="ECO:0007669"/>
    <property type="project" value="InterPro"/>
</dbReference>
<proteinExistence type="predicted"/>
<dbReference type="SMART" id="SM00741">
    <property type="entry name" value="SapB"/>
    <property type="match status" value="1"/>
</dbReference>
<dbReference type="Pfam" id="PF05184">
    <property type="entry name" value="SapB_1"/>
    <property type="match status" value="1"/>
</dbReference>
<keyword evidence="2" id="KW-0732">Signal</keyword>
<dbReference type="SUPFAM" id="SSF47862">
    <property type="entry name" value="Saposin"/>
    <property type="match status" value="1"/>
</dbReference>
<feature type="chain" id="PRO_5035831194" evidence="2">
    <location>
        <begin position="20"/>
        <end position="135"/>
    </location>
</feature>
<sequence length="135" mass="15066">MGHAMILITLLLSISIVETRKHLENQTEEGETFPFQFQSSVKGKDVVDKEKDTLVTCGLCKLVVFKLQNKVGSCKSKAKIMKMLDKFCDLLNVKPLKTPCKKFVTKHVNTLIDALVKALILCILVTCSVWAGPEE</sequence>
<dbReference type="Gene3D" id="1.10.225.10">
    <property type="entry name" value="Saposin-like"/>
    <property type="match status" value="1"/>
</dbReference>
<dbReference type="PROSITE" id="PS50015">
    <property type="entry name" value="SAP_B"/>
    <property type="match status" value="1"/>
</dbReference>
<evidence type="ECO:0000259" key="3">
    <source>
        <dbReference type="PROSITE" id="PS50015"/>
    </source>
</evidence>
<accession>A0A8S4ADI5</accession>
<reference evidence="4" key="1">
    <citation type="submission" date="2021-05" db="EMBL/GenBank/DDBJ databases">
        <authorList>
            <person name="Tigano A."/>
        </authorList>
    </citation>
    <scope>NUCLEOTIDE SEQUENCE</scope>
</reference>
<evidence type="ECO:0000256" key="1">
    <source>
        <dbReference type="ARBA" id="ARBA00023157"/>
    </source>
</evidence>
<feature type="signal peptide" evidence="2">
    <location>
        <begin position="1"/>
        <end position="19"/>
    </location>
</feature>
<comment type="caution">
    <text evidence="4">The sequence shown here is derived from an EMBL/GenBank/DDBJ whole genome shotgun (WGS) entry which is preliminary data.</text>
</comment>
<dbReference type="InterPro" id="IPR007856">
    <property type="entry name" value="SapB_1"/>
</dbReference>
<dbReference type="Proteomes" id="UP000677803">
    <property type="component" value="Unassembled WGS sequence"/>
</dbReference>
<organism evidence="4 5">
    <name type="scientific">Menidia menidia</name>
    <name type="common">Atlantic silverside</name>
    <dbReference type="NCBI Taxonomy" id="238744"/>
    <lineage>
        <taxon>Eukaryota</taxon>
        <taxon>Metazoa</taxon>
        <taxon>Chordata</taxon>
        <taxon>Craniata</taxon>
        <taxon>Vertebrata</taxon>
        <taxon>Euteleostomi</taxon>
        <taxon>Actinopterygii</taxon>
        <taxon>Neopterygii</taxon>
        <taxon>Teleostei</taxon>
        <taxon>Neoteleostei</taxon>
        <taxon>Acanthomorphata</taxon>
        <taxon>Ovalentaria</taxon>
        <taxon>Atherinomorphae</taxon>
        <taxon>Atheriniformes</taxon>
        <taxon>Atherinopsidae</taxon>
        <taxon>Menidiinae</taxon>
        <taxon>Menidia</taxon>
    </lineage>
</organism>
<dbReference type="EMBL" id="CAJRST010002224">
    <property type="protein sequence ID" value="CAG5866187.1"/>
    <property type="molecule type" value="Genomic_DNA"/>
</dbReference>
<dbReference type="AlphaFoldDB" id="A0A8S4ADI5"/>
<name>A0A8S4ADI5_9TELE</name>
<protein>
    <submittedName>
        <fullName evidence="4">(Atlantic silverside) hypothetical protein</fullName>
    </submittedName>
</protein>
<dbReference type="OrthoDB" id="69496at2759"/>
<evidence type="ECO:0000256" key="2">
    <source>
        <dbReference type="SAM" id="SignalP"/>
    </source>
</evidence>
<keyword evidence="5" id="KW-1185">Reference proteome</keyword>
<dbReference type="InterPro" id="IPR008139">
    <property type="entry name" value="SaposinB_dom"/>
</dbReference>
<evidence type="ECO:0000313" key="4">
    <source>
        <dbReference type="EMBL" id="CAG5866187.1"/>
    </source>
</evidence>
<gene>
    <name evidence="4" type="ORF">MMEN_LOCUS2934</name>
</gene>